<dbReference type="EMBL" id="RSED01000001">
    <property type="protein sequence ID" value="RRS06098.1"/>
    <property type="molecule type" value="Genomic_DNA"/>
</dbReference>
<dbReference type="Pfam" id="PF06980">
    <property type="entry name" value="DUF1302"/>
    <property type="match status" value="1"/>
</dbReference>
<dbReference type="Proteomes" id="UP000269265">
    <property type="component" value="Unassembled WGS sequence"/>
</dbReference>
<protein>
    <submittedName>
        <fullName evidence="2">DUF1302 domain-containing protein</fullName>
    </submittedName>
</protein>
<gene>
    <name evidence="2" type="ORF">EIP75_00380</name>
</gene>
<reference evidence="2 3" key="1">
    <citation type="submission" date="2018-12" db="EMBL/GenBank/DDBJ databases">
        <title>The whole draft genome of Aquabacterium sp. SJQ9.</title>
        <authorList>
            <person name="Sun L."/>
            <person name="Gao X."/>
            <person name="Chen W."/>
            <person name="Huang K."/>
        </authorList>
    </citation>
    <scope>NUCLEOTIDE SEQUENCE [LARGE SCALE GENOMIC DNA]</scope>
    <source>
        <strain evidence="2 3">SJQ9</strain>
    </source>
</reference>
<comment type="caution">
    <text evidence="2">The sequence shown here is derived from an EMBL/GenBank/DDBJ whole genome shotgun (WGS) entry which is preliminary data.</text>
</comment>
<keyword evidence="3" id="KW-1185">Reference proteome</keyword>
<sequence>MGVLMNRPLFRLNPLHVMACMAWGLTMPTHAGTIDLGDGAEAVWSLSTSLSAGWRAKGIDKELLGQGDGGSGSAYTASANKNFERGENFSTLLRVIGDVNLRKDDYGLMLRAKAWDNLRLSGSSVPFGAPSNNYEPDKRLDDSQFDTNLSNFRGVELLDAYVYGSFDLGETAQLKVRLGQHVVNFGESLFVPGINQYQVLDVNALRQSGTLLKEAILPVPQLSANLGLGDGYSLEGYYQFKWKRTSIDGCGTYWSPATALNCTRGSTLVANDTVFGVQSSRDHWNGGLGGALPNFRFSLLDDKDGADENQFGLAFKKMVESIDTEIGAYYTSYTTHVPNLSGVRDLTTVPNSAYYLGGPLGSVFWDYSADKIRVFGLSASTVVKGWSVSGEVSFTQDFPVQISSVDGFYAMAAPGPGGTVGIGPMASRWGSTAAPIGSGTYNRGYDLKDKTQIQVSTLKLLSNVLGASSGTVLGEVAFQHWNGIGDPYTGVRYGRGFEFGAGPHAAYGGACPAAATNQANCTQDGYFTSTAWGVRALLELEYPGLISSVVVKPRLFISKDVKGWSADGVFSQGRHVIAPGVKFDVDKRYTLDISYTAFNDKARFDSFHDRDFFALVLGASF</sequence>
<feature type="signal peptide" evidence="1">
    <location>
        <begin position="1"/>
        <end position="31"/>
    </location>
</feature>
<name>A0A426VGQ6_9BURK</name>
<organism evidence="2 3">
    <name type="scientific">Aquabacterium soli</name>
    <dbReference type="NCBI Taxonomy" id="2493092"/>
    <lineage>
        <taxon>Bacteria</taxon>
        <taxon>Pseudomonadati</taxon>
        <taxon>Pseudomonadota</taxon>
        <taxon>Betaproteobacteria</taxon>
        <taxon>Burkholderiales</taxon>
        <taxon>Aquabacterium</taxon>
    </lineage>
</organism>
<feature type="chain" id="PRO_5019371466" evidence="1">
    <location>
        <begin position="32"/>
        <end position="621"/>
    </location>
</feature>
<evidence type="ECO:0000313" key="3">
    <source>
        <dbReference type="Proteomes" id="UP000269265"/>
    </source>
</evidence>
<evidence type="ECO:0000313" key="2">
    <source>
        <dbReference type="EMBL" id="RRS06098.1"/>
    </source>
</evidence>
<evidence type="ECO:0000256" key="1">
    <source>
        <dbReference type="SAM" id="SignalP"/>
    </source>
</evidence>
<dbReference type="RefSeq" id="WP_125241241.1">
    <property type="nucleotide sequence ID" value="NZ_RSED01000001.1"/>
</dbReference>
<dbReference type="InterPro" id="IPR010727">
    <property type="entry name" value="DUF1302"/>
</dbReference>
<dbReference type="AlphaFoldDB" id="A0A426VGQ6"/>
<proteinExistence type="predicted"/>
<keyword evidence="1" id="KW-0732">Signal</keyword>
<accession>A0A426VGQ6</accession>